<dbReference type="EMBL" id="BARS01035103">
    <property type="protein sequence ID" value="GAG15229.1"/>
    <property type="molecule type" value="Genomic_DNA"/>
</dbReference>
<dbReference type="AlphaFoldDB" id="X0VAS8"/>
<feature type="non-terminal residue" evidence="1">
    <location>
        <position position="32"/>
    </location>
</feature>
<accession>X0VAS8</accession>
<protein>
    <submittedName>
        <fullName evidence="1">Uncharacterized protein</fullName>
    </submittedName>
</protein>
<sequence length="32" mass="3581">MVNKNLFIVTLVVILLVSGCSSFKKIEQTNEL</sequence>
<reference evidence="1" key="1">
    <citation type="journal article" date="2014" name="Front. Microbiol.">
        <title>High frequency of phylogenetically diverse reductive dehalogenase-homologous genes in deep subseafloor sedimentary metagenomes.</title>
        <authorList>
            <person name="Kawai M."/>
            <person name="Futagami T."/>
            <person name="Toyoda A."/>
            <person name="Takaki Y."/>
            <person name="Nishi S."/>
            <person name="Hori S."/>
            <person name="Arai W."/>
            <person name="Tsubouchi T."/>
            <person name="Morono Y."/>
            <person name="Uchiyama I."/>
            <person name="Ito T."/>
            <person name="Fujiyama A."/>
            <person name="Inagaki F."/>
            <person name="Takami H."/>
        </authorList>
    </citation>
    <scope>NUCLEOTIDE SEQUENCE</scope>
    <source>
        <strain evidence="1">Expedition CK06-06</strain>
    </source>
</reference>
<name>X0VAS8_9ZZZZ</name>
<comment type="caution">
    <text evidence="1">The sequence shown here is derived from an EMBL/GenBank/DDBJ whole genome shotgun (WGS) entry which is preliminary data.</text>
</comment>
<organism evidence="1">
    <name type="scientific">marine sediment metagenome</name>
    <dbReference type="NCBI Taxonomy" id="412755"/>
    <lineage>
        <taxon>unclassified sequences</taxon>
        <taxon>metagenomes</taxon>
        <taxon>ecological metagenomes</taxon>
    </lineage>
</organism>
<evidence type="ECO:0000313" key="1">
    <source>
        <dbReference type="EMBL" id="GAG15229.1"/>
    </source>
</evidence>
<proteinExistence type="predicted"/>
<gene>
    <name evidence="1" type="ORF">S01H1_54129</name>
</gene>
<dbReference type="PROSITE" id="PS51257">
    <property type="entry name" value="PROKAR_LIPOPROTEIN"/>
    <property type="match status" value="1"/>
</dbReference>